<dbReference type="HOGENOM" id="CLU_1886966_0_0_1"/>
<dbReference type="GeneID" id="18816041"/>
<dbReference type="KEGG" id="sla:SERLADRAFT_444060"/>
<accession>F8PEE0</accession>
<sequence>MCAHPLLNSMKWERQEHNVFTKLLKTISGLKECLMEGSEEEAGLIAKLITKGAADARSDNTKSLKSAVLDWINPHGQPLIPPLARNIKSGHGYNHKLSGGFFPAGLDWPNSVIKEKFQSGELAISGGLFFFMQATSMNQQIRGRHDSRVEF</sequence>
<protein>
    <submittedName>
        <fullName evidence="1">Uncharacterized protein</fullName>
    </submittedName>
</protein>
<dbReference type="AlphaFoldDB" id="F8PEE0"/>
<dbReference type="EMBL" id="GL945448">
    <property type="protein sequence ID" value="EGO18472.1"/>
    <property type="molecule type" value="Genomic_DNA"/>
</dbReference>
<gene>
    <name evidence="1" type="ORF">SERLADRAFT_444060</name>
</gene>
<reference evidence="2" key="1">
    <citation type="journal article" date="2011" name="Science">
        <title>The plant cell wall-decomposing machinery underlies the functional diversity of forest fungi.</title>
        <authorList>
            <person name="Eastwood D.C."/>
            <person name="Floudas D."/>
            <person name="Binder M."/>
            <person name="Majcherczyk A."/>
            <person name="Schneider P."/>
            <person name="Aerts A."/>
            <person name="Asiegbu F.O."/>
            <person name="Baker S.E."/>
            <person name="Barry K."/>
            <person name="Bendiksby M."/>
            <person name="Blumentritt M."/>
            <person name="Coutinho P.M."/>
            <person name="Cullen D."/>
            <person name="de Vries R.P."/>
            <person name="Gathman A."/>
            <person name="Goodell B."/>
            <person name="Henrissat B."/>
            <person name="Ihrmark K."/>
            <person name="Kauserud H."/>
            <person name="Kohler A."/>
            <person name="LaButti K."/>
            <person name="Lapidus A."/>
            <person name="Lavin J.L."/>
            <person name="Lee Y.-H."/>
            <person name="Lindquist E."/>
            <person name="Lilly W."/>
            <person name="Lucas S."/>
            <person name="Morin E."/>
            <person name="Murat C."/>
            <person name="Oguiza J.A."/>
            <person name="Park J."/>
            <person name="Pisabarro A.G."/>
            <person name="Riley R."/>
            <person name="Rosling A."/>
            <person name="Salamov A."/>
            <person name="Schmidt O."/>
            <person name="Schmutz J."/>
            <person name="Skrede I."/>
            <person name="Stenlid J."/>
            <person name="Wiebenga A."/>
            <person name="Xie X."/>
            <person name="Kuees U."/>
            <person name="Hibbett D.S."/>
            <person name="Hoffmeister D."/>
            <person name="Hoegberg N."/>
            <person name="Martin F."/>
            <person name="Grigoriev I.V."/>
            <person name="Watkinson S.C."/>
        </authorList>
    </citation>
    <scope>NUCLEOTIDE SEQUENCE [LARGE SCALE GENOMIC DNA]</scope>
    <source>
        <strain evidence="2">S7.9</strain>
    </source>
</reference>
<evidence type="ECO:0000313" key="2">
    <source>
        <dbReference type="Proteomes" id="UP000008064"/>
    </source>
</evidence>
<dbReference type="RefSeq" id="XP_007324752.1">
    <property type="nucleotide sequence ID" value="XM_007324690.1"/>
</dbReference>
<dbReference type="OrthoDB" id="2671666at2759"/>
<dbReference type="Pfam" id="PF20414">
    <property type="entry name" value="DUF6698"/>
    <property type="match status" value="1"/>
</dbReference>
<organism evidence="2">
    <name type="scientific">Serpula lacrymans var. lacrymans (strain S7.9)</name>
    <name type="common">Dry rot fungus</name>
    <dbReference type="NCBI Taxonomy" id="578457"/>
    <lineage>
        <taxon>Eukaryota</taxon>
        <taxon>Fungi</taxon>
        <taxon>Dikarya</taxon>
        <taxon>Basidiomycota</taxon>
        <taxon>Agaricomycotina</taxon>
        <taxon>Agaricomycetes</taxon>
        <taxon>Agaricomycetidae</taxon>
        <taxon>Boletales</taxon>
        <taxon>Coniophorineae</taxon>
        <taxon>Serpulaceae</taxon>
        <taxon>Serpula</taxon>
    </lineage>
</organism>
<dbReference type="Proteomes" id="UP000008064">
    <property type="component" value="Unassembled WGS sequence"/>
</dbReference>
<proteinExistence type="predicted"/>
<dbReference type="InterPro" id="IPR046521">
    <property type="entry name" value="DUF6698"/>
</dbReference>
<name>F8PEE0_SERL9</name>
<evidence type="ECO:0000313" key="1">
    <source>
        <dbReference type="EMBL" id="EGO18472.1"/>
    </source>
</evidence>